<sequence length="167" mass="18641">DLISKLKNLPEFMTLCLRDRLCSPYDENDVLELYYLKILCPVKCDQLDKCSNLSCIRLHGPDCSPCEVGADCENGHCSNIDPPERIVSLRKKATTSSVVITSAGSGNNKKKEAKKQYLKPLEQRIIDHEKAPSSILACRSEFCQRLERERVLVVTAETGSGKSTQLP</sequence>
<dbReference type="Gene3D" id="3.40.50.300">
    <property type="entry name" value="P-loop containing nucleotide triphosphate hydrolases"/>
    <property type="match status" value="1"/>
</dbReference>
<gene>
    <name evidence="1" type="ORF">GPM918_LOCUS42549</name>
    <name evidence="2" type="ORF">SRO942_LOCUS43811</name>
</gene>
<dbReference type="EMBL" id="CAJNOQ010036105">
    <property type="protein sequence ID" value="CAF1602603.1"/>
    <property type="molecule type" value="Genomic_DNA"/>
</dbReference>
<evidence type="ECO:0000313" key="3">
    <source>
        <dbReference type="Proteomes" id="UP000663829"/>
    </source>
</evidence>
<accession>A0A816AVL8</accession>
<dbReference type="EMBL" id="CAJOBC010102566">
    <property type="protein sequence ID" value="CAF4480639.1"/>
    <property type="molecule type" value="Genomic_DNA"/>
</dbReference>
<evidence type="ECO:0000313" key="1">
    <source>
        <dbReference type="EMBL" id="CAF1602603.1"/>
    </source>
</evidence>
<name>A0A816AVL8_9BILA</name>
<dbReference type="AlphaFoldDB" id="A0A816AVL8"/>
<comment type="caution">
    <text evidence="1">The sequence shown here is derived from an EMBL/GenBank/DDBJ whole genome shotgun (WGS) entry which is preliminary data.</text>
</comment>
<protein>
    <submittedName>
        <fullName evidence="1">Uncharacterized protein</fullName>
    </submittedName>
</protein>
<organism evidence="1 3">
    <name type="scientific">Didymodactylos carnosus</name>
    <dbReference type="NCBI Taxonomy" id="1234261"/>
    <lineage>
        <taxon>Eukaryota</taxon>
        <taxon>Metazoa</taxon>
        <taxon>Spiralia</taxon>
        <taxon>Gnathifera</taxon>
        <taxon>Rotifera</taxon>
        <taxon>Eurotatoria</taxon>
        <taxon>Bdelloidea</taxon>
        <taxon>Philodinida</taxon>
        <taxon>Philodinidae</taxon>
        <taxon>Didymodactylos</taxon>
    </lineage>
</organism>
<dbReference type="Proteomes" id="UP000681722">
    <property type="component" value="Unassembled WGS sequence"/>
</dbReference>
<dbReference type="Proteomes" id="UP000663829">
    <property type="component" value="Unassembled WGS sequence"/>
</dbReference>
<feature type="non-terminal residue" evidence="1">
    <location>
        <position position="1"/>
    </location>
</feature>
<evidence type="ECO:0000313" key="2">
    <source>
        <dbReference type="EMBL" id="CAF4480639.1"/>
    </source>
</evidence>
<proteinExistence type="predicted"/>
<reference evidence="1" key="1">
    <citation type="submission" date="2021-02" db="EMBL/GenBank/DDBJ databases">
        <authorList>
            <person name="Nowell W R."/>
        </authorList>
    </citation>
    <scope>NUCLEOTIDE SEQUENCE</scope>
</reference>
<keyword evidence="3" id="KW-1185">Reference proteome</keyword>
<dbReference type="InterPro" id="IPR027417">
    <property type="entry name" value="P-loop_NTPase"/>
</dbReference>